<keyword evidence="1" id="KW-0479">Metal-binding</keyword>
<dbReference type="PROSITE" id="PS00198">
    <property type="entry name" value="4FE4S_FER_1"/>
    <property type="match status" value="1"/>
</dbReference>
<dbReference type="InterPro" id="IPR017900">
    <property type="entry name" value="4Fe4S_Fe_S_CS"/>
</dbReference>
<feature type="domain" description="4Fe-4S ferredoxin-type" evidence="4">
    <location>
        <begin position="516"/>
        <end position="545"/>
    </location>
</feature>
<keyword evidence="2" id="KW-0408">Iron</keyword>
<dbReference type="GO" id="GO:0046872">
    <property type="term" value="F:metal ion binding"/>
    <property type="evidence" value="ECO:0007669"/>
    <property type="project" value="UniProtKB-KW"/>
</dbReference>
<evidence type="ECO:0000256" key="3">
    <source>
        <dbReference type="ARBA" id="ARBA00023014"/>
    </source>
</evidence>
<dbReference type="AlphaFoldDB" id="A0AA92UNS4"/>
<name>A0AA92UNS4_9BACT</name>
<protein>
    <submittedName>
        <fullName evidence="5">Phosphoadenosine phosphosulfate reductase</fullName>
    </submittedName>
</protein>
<sequence>MYKVTWDKDVNGVRLHSRIVEGVLGTSPRPVFYEELDLLGLDKLGWKYPHCEEPLLWAINKQYYYKGELVFEAKGANIYDAATIILQPAGEQLVLEPIDVDTMLERNKDKMFLLESEAIEFIHETYEQYARARKTVQAASVNTLDFEALAQKAEKKIKKKMAIVKEDCDSFDIMPLEEANNAGKRVYQTTKIDKFIASFSGGKDSQVVLDLCTRAIPSTDFEVIYSDTGYELPPSLELYDKIQKQYKEKFPDLKFSLARNHDSVLNYWDKIGTPSDTHRWCCSVMKTAPLYRMLKTGDGKQAKILTFDGVRAEESVRRSTYNRIGKGVKHNNVINASPILRWSAIEIFLYIFEQDLYVNPAYRRGMTRVGCLICPFSSEWNDMISNKCYKESLMPFLGRIEDKAHKACISDVEDYIKEGKWKLRAGGRDMEFPSALIVKSIKPNLVLEIKHPQKTLLTWLNAVGKFHVTSDVDGTINGELSFEGKIFRFTVKEKDGIHKVSFINTQMFPKLQGYLKRAFYKSTYCVDCETCEVECPTGALRILPTVKLDSSKCVSCHKCLTFHDFGCIAAASLAITGRKTNNTNNMKLISYNNFGLNGDWMEFFFYNSSDYFTENSHGLNIKEQLPNFVKWLVQAEILKDSKSKKITELGQLLASNYPDMPDMVWQIIWINLSYNSPIAAWYKERVNWEEIISQKEIEERVLADYSDNSKTTVHNVVYALFRTFKESPIGDAGQLVPKDKTMFVRTSYESLERETVVYSLYKYCERKGIHSLRVSDLYASDNNWGLYKEFGISKIELLSVLRSLNSDANRLVIAELNMGLDNITLRDDINAIEALNLMIK</sequence>
<evidence type="ECO:0000259" key="4">
    <source>
        <dbReference type="PROSITE" id="PS51379"/>
    </source>
</evidence>
<dbReference type="Pfam" id="PF01507">
    <property type="entry name" value="PAPS_reduct"/>
    <property type="match status" value="1"/>
</dbReference>
<evidence type="ECO:0000256" key="1">
    <source>
        <dbReference type="ARBA" id="ARBA00022723"/>
    </source>
</evidence>
<proteinExistence type="predicted"/>
<dbReference type="SUPFAM" id="SSF52402">
    <property type="entry name" value="Adenine nucleotide alpha hydrolases-like"/>
    <property type="match status" value="1"/>
</dbReference>
<evidence type="ECO:0000313" key="6">
    <source>
        <dbReference type="Proteomes" id="UP000285604"/>
    </source>
</evidence>
<reference evidence="5 6" key="1">
    <citation type="submission" date="2018-08" db="EMBL/GenBank/DDBJ databases">
        <title>A genome reference for cultivated species of the human gut microbiota.</title>
        <authorList>
            <person name="Zou Y."/>
            <person name="Xue W."/>
            <person name="Luo G."/>
        </authorList>
    </citation>
    <scope>NUCLEOTIDE SEQUENCE [LARGE SCALE GENOMIC DNA]</scope>
    <source>
        <strain evidence="5 6">OF03-3</strain>
    </source>
</reference>
<dbReference type="InterPro" id="IPR014729">
    <property type="entry name" value="Rossmann-like_a/b/a_fold"/>
</dbReference>
<dbReference type="Proteomes" id="UP000285604">
    <property type="component" value="Unassembled WGS sequence"/>
</dbReference>
<dbReference type="InterPro" id="IPR002500">
    <property type="entry name" value="PAPS_reduct_dom"/>
</dbReference>
<dbReference type="PANTHER" id="PTHR43196">
    <property type="entry name" value="SULFATE ADENYLYLTRANSFERASE SUBUNIT 2"/>
    <property type="match status" value="1"/>
</dbReference>
<dbReference type="GO" id="GO:0003824">
    <property type="term" value="F:catalytic activity"/>
    <property type="evidence" value="ECO:0007669"/>
    <property type="project" value="InterPro"/>
</dbReference>
<keyword evidence="3" id="KW-0411">Iron-sulfur</keyword>
<dbReference type="GO" id="GO:0051536">
    <property type="term" value="F:iron-sulfur cluster binding"/>
    <property type="evidence" value="ECO:0007669"/>
    <property type="project" value="UniProtKB-KW"/>
</dbReference>
<dbReference type="PROSITE" id="PS51379">
    <property type="entry name" value="4FE4S_FER_2"/>
    <property type="match status" value="1"/>
</dbReference>
<dbReference type="Gene3D" id="3.30.70.20">
    <property type="match status" value="1"/>
</dbReference>
<comment type="caution">
    <text evidence="5">The sequence shown here is derived from an EMBL/GenBank/DDBJ whole genome shotgun (WGS) entry which is preliminary data.</text>
</comment>
<dbReference type="PANTHER" id="PTHR43196:SF2">
    <property type="entry name" value="PHOSPHOADENOSINE PHOSPHOSULFATE REDUCTASE"/>
    <property type="match status" value="1"/>
</dbReference>
<evidence type="ECO:0000313" key="5">
    <source>
        <dbReference type="EMBL" id="RGX95623.1"/>
    </source>
</evidence>
<dbReference type="InterPro" id="IPR050128">
    <property type="entry name" value="Sulfate_adenylyltrnsfr_sub2"/>
</dbReference>
<dbReference type="EMBL" id="QSCI01000024">
    <property type="protein sequence ID" value="RGX95623.1"/>
    <property type="molecule type" value="Genomic_DNA"/>
</dbReference>
<organism evidence="5 6">
    <name type="scientific">Segatella copri</name>
    <dbReference type="NCBI Taxonomy" id="165179"/>
    <lineage>
        <taxon>Bacteria</taxon>
        <taxon>Pseudomonadati</taxon>
        <taxon>Bacteroidota</taxon>
        <taxon>Bacteroidia</taxon>
        <taxon>Bacteroidales</taxon>
        <taxon>Prevotellaceae</taxon>
        <taxon>Segatella</taxon>
    </lineage>
</organism>
<accession>A0AA92UNS4</accession>
<dbReference type="SUPFAM" id="SSF54862">
    <property type="entry name" value="4Fe-4S ferredoxins"/>
    <property type="match status" value="1"/>
</dbReference>
<dbReference type="Gene3D" id="3.40.50.620">
    <property type="entry name" value="HUPs"/>
    <property type="match status" value="1"/>
</dbReference>
<evidence type="ECO:0000256" key="2">
    <source>
        <dbReference type="ARBA" id="ARBA00023004"/>
    </source>
</evidence>
<gene>
    <name evidence="5" type="ORF">DXA63_07180</name>
</gene>
<dbReference type="InterPro" id="IPR017896">
    <property type="entry name" value="4Fe4S_Fe-S-bd"/>
</dbReference>